<sequence>MKNKLILRNVIQLLGLWLICLPLSSFLVMQDYFATFRFTEAYLYFIRGSGTIKPVISGLILMYIGIYWLVMHRMGLQRRIHQFPVKMAWVTLKLAFIYIIIAAGVAFIGLLGAKGLWLSLIIMRAVRWTLGLWWWQKLLGKKIYIVAKKQPDIRFLSQCSVLMLALLLWLPQSTVSAKSNAWLAHKGLNGTNGVENSISTLKRTAKAHPDYVEMDVRYTKDQKFIVIHDHKLQRLTGQKGAVEDYTLAQLRRLQARTNGYQARLSSFDAYLTTAQQQHQKLLVELKTVPTQNKNKFVQAFLNRYQDQLKANGALIHSSDPKIVQAVKQQAPAQSVGYIVPFTYWGMPKLAADFYSIEGNSYDLKTANKILKNHKKVYIWTISDPLQLKMNNLKYHNGVISDRFSELKSVMKSFKEKGGYYKMVWVYVSVLNP</sequence>
<dbReference type="RefSeq" id="WP_376923118.1">
    <property type="nucleotide sequence ID" value="NZ_JBHTOP010000026.1"/>
</dbReference>
<keyword evidence="4" id="KW-1185">Reference proteome</keyword>
<dbReference type="PROSITE" id="PS51704">
    <property type="entry name" value="GP_PDE"/>
    <property type="match status" value="1"/>
</dbReference>
<accession>A0ABW4JA11</accession>
<dbReference type="Proteomes" id="UP001597267">
    <property type="component" value="Unassembled WGS sequence"/>
</dbReference>
<feature type="transmembrane region" description="Helical" evidence="1">
    <location>
        <begin position="50"/>
        <end position="70"/>
    </location>
</feature>
<dbReference type="EMBL" id="JBHTOP010000026">
    <property type="protein sequence ID" value="MFD1672534.1"/>
    <property type="molecule type" value="Genomic_DNA"/>
</dbReference>
<proteinExistence type="predicted"/>
<feature type="transmembrane region" description="Helical" evidence="1">
    <location>
        <begin position="90"/>
        <end position="110"/>
    </location>
</feature>
<evidence type="ECO:0000313" key="4">
    <source>
        <dbReference type="Proteomes" id="UP001597267"/>
    </source>
</evidence>
<keyword evidence="1" id="KW-0812">Transmembrane</keyword>
<feature type="domain" description="GP-PDE" evidence="2">
    <location>
        <begin position="180"/>
        <end position="430"/>
    </location>
</feature>
<dbReference type="Pfam" id="PF03009">
    <property type="entry name" value="GDPD"/>
    <property type="match status" value="1"/>
</dbReference>
<name>A0ABW4JA11_9LACO</name>
<dbReference type="InterPro" id="IPR017946">
    <property type="entry name" value="PLC-like_Pdiesterase_TIM-brl"/>
</dbReference>
<evidence type="ECO:0000259" key="2">
    <source>
        <dbReference type="PROSITE" id="PS51704"/>
    </source>
</evidence>
<gene>
    <name evidence="3" type="ORF">ACFQ5M_10520</name>
</gene>
<dbReference type="InterPro" id="IPR030395">
    <property type="entry name" value="GP_PDE_dom"/>
</dbReference>
<dbReference type="PANTHER" id="PTHR46211">
    <property type="entry name" value="GLYCEROPHOSPHORYL DIESTER PHOSPHODIESTERASE"/>
    <property type="match status" value="1"/>
</dbReference>
<evidence type="ECO:0000256" key="1">
    <source>
        <dbReference type="SAM" id="Phobius"/>
    </source>
</evidence>
<keyword evidence="1" id="KW-0472">Membrane</keyword>
<comment type="caution">
    <text evidence="3">The sequence shown here is derived from an EMBL/GenBank/DDBJ whole genome shotgun (WGS) entry which is preliminary data.</text>
</comment>
<organism evidence="3 4">
    <name type="scientific">Agrilactobacillus yilanensis</name>
    <dbReference type="NCBI Taxonomy" id="2485997"/>
    <lineage>
        <taxon>Bacteria</taxon>
        <taxon>Bacillati</taxon>
        <taxon>Bacillota</taxon>
        <taxon>Bacilli</taxon>
        <taxon>Lactobacillales</taxon>
        <taxon>Lactobacillaceae</taxon>
        <taxon>Agrilactobacillus</taxon>
    </lineage>
</organism>
<protein>
    <submittedName>
        <fullName evidence="3">Glycerophosphodiester phosphodiesterase family protein</fullName>
    </submittedName>
</protein>
<reference evidence="4" key="1">
    <citation type="journal article" date="2019" name="Int. J. Syst. Evol. Microbiol.">
        <title>The Global Catalogue of Microorganisms (GCM) 10K type strain sequencing project: providing services to taxonomists for standard genome sequencing and annotation.</title>
        <authorList>
            <consortium name="The Broad Institute Genomics Platform"/>
            <consortium name="The Broad Institute Genome Sequencing Center for Infectious Disease"/>
            <person name="Wu L."/>
            <person name="Ma J."/>
        </authorList>
    </citation>
    <scope>NUCLEOTIDE SEQUENCE [LARGE SCALE GENOMIC DNA]</scope>
    <source>
        <strain evidence="4">CCM 8896</strain>
    </source>
</reference>
<dbReference type="PANTHER" id="PTHR46211:SF8">
    <property type="entry name" value="PHOSPHODIESTERASE"/>
    <property type="match status" value="1"/>
</dbReference>
<dbReference type="SUPFAM" id="SSF51695">
    <property type="entry name" value="PLC-like phosphodiesterases"/>
    <property type="match status" value="1"/>
</dbReference>
<dbReference type="Gene3D" id="3.20.20.190">
    <property type="entry name" value="Phosphatidylinositol (PI) phosphodiesterase"/>
    <property type="match status" value="1"/>
</dbReference>
<evidence type="ECO:0000313" key="3">
    <source>
        <dbReference type="EMBL" id="MFD1672534.1"/>
    </source>
</evidence>
<keyword evidence="1" id="KW-1133">Transmembrane helix</keyword>